<sequence length="56" mass="6311">MIAHATGHEIAGTLVDAFSLAATSMSNRLYNYNKAHKHSKVYIDLNYTSTYSFHTF</sequence>
<name>A0AAV4E4L9_LACHE</name>
<reference evidence="1" key="1">
    <citation type="submission" date="2020-07" db="EMBL/GenBank/DDBJ databases">
        <title>Draft genome sequence of Lactobacillus helveticus strain JCM 1062.</title>
        <authorList>
            <person name="Endo A."/>
            <person name="Maeno S."/>
            <person name="Kido Y."/>
        </authorList>
    </citation>
    <scope>NUCLEOTIDE SEQUENCE</scope>
    <source>
        <strain evidence="1">JCM 1062</strain>
    </source>
</reference>
<protein>
    <submittedName>
        <fullName evidence="1">Uncharacterized protein</fullName>
    </submittedName>
</protein>
<dbReference type="EMBL" id="BLYV01000231">
    <property type="protein sequence ID" value="GFP13186.1"/>
    <property type="molecule type" value="Genomic_DNA"/>
</dbReference>
<gene>
    <name evidence="1" type="ORF">LHEJCM1062_10580</name>
</gene>
<dbReference type="AlphaFoldDB" id="A0AAV4E4L9"/>
<proteinExistence type="predicted"/>
<dbReference type="Proteomes" id="UP000630086">
    <property type="component" value="Unassembled WGS sequence"/>
</dbReference>
<evidence type="ECO:0000313" key="1">
    <source>
        <dbReference type="EMBL" id="GFP13186.1"/>
    </source>
</evidence>
<organism evidence="1 2">
    <name type="scientific">Lactobacillus helveticus</name>
    <name type="common">Lactobacillus suntoryeus</name>
    <dbReference type="NCBI Taxonomy" id="1587"/>
    <lineage>
        <taxon>Bacteria</taxon>
        <taxon>Bacillati</taxon>
        <taxon>Bacillota</taxon>
        <taxon>Bacilli</taxon>
        <taxon>Lactobacillales</taxon>
        <taxon>Lactobacillaceae</taxon>
        <taxon>Lactobacillus</taxon>
    </lineage>
</organism>
<dbReference type="RefSeq" id="WP_023061123.1">
    <property type="nucleotide sequence ID" value="NZ_QJOJ01000001.1"/>
</dbReference>
<comment type="caution">
    <text evidence="1">The sequence shown here is derived from an EMBL/GenBank/DDBJ whole genome shotgun (WGS) entry which is preliminary data.</text>
</comment>
<evidence type="ECO:0000313" key="2">
    <source>
        <dbReference type="Proteomes" id="UP000630086"/>
    </source>
</evidence>
<accession>A0AAV4E4L9</accession>